<sequence length="39" mass="4742">MAKLTRERALWIYETMIRIRRFEERAIEVFQAGELPGFI</sequence>
<feature type="non-terminal residue" evidence="1">
    <location>
        <position position="39"/>
    </location>
</feature>
<organism evidence="1 2">
    <name type="scientific">Tectimicrobiota bacterium</name>
    <dbReference type="NCBI Taxonomy" id="2528274"/>
    <lineage>
        <taxon>Bacteria</taxon>
        <taxon>Pseudomonadati</taxon>
        <taxon>Nitrospinota/Tectimicrobiota group</taxon>
        <taxon>Candidatus Tectimicrobiota</taxon>
    </lineage>
</organism>
<keyword evidence="1" id="KW-0670">Pyruvate</keyword>
<dbReference type="EMBL" id="JACQRX010000310">
    <property type="protein sequence ID" value="MBI4252216.1"/>
    <property type="molecule type" value="Genomic_DNA"/>
</dbReference>
<proteinExistence type="predicted"/>
<dbReference type="Proteomes" id="UP000752292">
    <property type="component" value="Unassembled WGS sequence"/>
</dbReference>
<gene>
    <name evidence="1" type="ORF">HY618_07125</name>
</gene>
<comment type="caution">
    <text evidence="1">The sequence shown here is derived from an EMBL/GenBank/DDBJ whole genome shotgun (WGS) entry which is preliminary data.</text>
</comment>
<reference evidence="1" key="1">
    <citation type="submission" date="2020-07" db="EMBL/GenBank/DDBJ databases">
        <title>Huge and variable diversity of episymbiotic CPR bacteria and DPANN archaea in groundwater ecosystems.</title>
        <authorList>
            <person name="He C.Y."/>
            <person name="Keren R."/>
            <person name="Whittaker M."/>
            <person name="Farag I.F."/>
            <person name="Doudna J."/>
            <person name="Cate J.H.D."/>
            <person name="Banfield J.F."/>
        </authorList>
    </citation>
    <scope>NUCLEOTIDE SEQUENCE</scope>
    <source>
        <strain evidence="1">NC_groundwater_1370_Ag_S-0.2um_69_93</strain>
    </source>
</reference>
<dbReference type="Gene3D" id="3.40.50.970">
    <property type="match status" value="1"/>
</dbReference>
<accession>A0A933E8H9</accession>
<evidence type="ECO:0000313" key="1">
    <source>
        <dbReference type="EMBL" id="MBI4252216.1"/>
    </source>
</evidence>
<name>A0A933E8H9_UNCTE</name>
<dbReference type="AlphaFoldDB" id="A0A933E8H9"/>
<protein>
    <submittedName>
        <fullName evidence="1">Pyruvate dehydrogenase (Acetyl-transferring) E1 component subunit alpha</fullName>
    </submittedName>
</protein>
<evidence type="ECO:0000313" key="2">
    <source>
        <dbReference type="Proteomes" id="UP000752292"/>
    </source>
</evidence>